<organism evidence="1 2">
    <name type="scientific">Spirosoma sordidisoli</name>
    <dbReference type="NCBI Taxonomy" id="2502893"/>
    <lineage>
        <taxon>Bacteria</taxon>
        <taxon>Pseudomonadati</taxon>
        <taxon>Bacteroidota</taxon>
        <taxon>Cytophagia</taxon>
        <taxon>Cytophagales</taxon>
        <taxon>Cytophagaceae</taxon>
        <taxon>Spirosoma</taxon>
    </lineage>
</organism>
<sequence length="97" mass="10585">MATCTPQSLQRNCLGQCGQVGKAMQRPNLTPPQPLKPTKVSRFLPQTSSEGLTTLTKLAEADLQVVLDKTYTLSNVREAYREARLGKTIGKSVIVPD</sequence>
<protein>
    <submittedName>
        <fullName evidence="1">Uncharacterized protein</fullName>
    </submittedName>
</protein>
<dbReference type="Gene3D" id="3.40.50.720">
    <property type="entry name" value="NAD(P)-binding Rossmann-like Domain"/>
    <property type="match status" value="1"/>
</dbReference>
<evidence type="ECO:0000313" key="1">
    <source>
        <dbReference type="EMBL" id="RYC70480.1"/>
    </source>
</evidence>
<dbReference type="EMBL" id="SBLB01000002">
    <property type="protein sequence ID" value="RYC70480.1"/>
    <property type="molecule type" value="Genomic_DNA"/>
</dbReference>
<dbReference type="Proteomes" id="UP000290407">
    <property type="component" value="Unassembled WGS sequence"/>
</dbReference>
<reference evidence="1 2" key="1">
    <citation type="submission" date="2019-01" db="EMBL/GenBank/DDBJ databases">
        <title>Spirosoma flava sp. nov., a propanil-degrading bacterium isolated from herbicide-contaminated soil.</title>
        <authorList>
            <person name="Zhang L."/>
            <person name="Jiang J.-D."/>
        </authorList>
    </citation>
    <scope>NUCLEOTIDE SEQUENCE [LARGE SCALE GENOMIC DNA]</scope>
    <source>
        <strain evidence="1 2">TY50</strain>
    </source>
</reference>
<dbReference type="Gene3D" id="3.90.180.10">
    <property type="entry name" value="Medium-chain alcohol dehydrogenases, catalytic domain"/>
    <property type="match status" value="1"/>
</dbReference>
<gene>
    <name evidence="1" type="ORF">EQG79_11555</name>
</gene>
<dbReference type="AlphaFoldDB" id="A0A4Q2US14"/>
<accession>A0A4Q2US14</accession>
<comment type="caution">
    <text evidence="1">The sequence shown here is derived from an EMBL/GenBank/DDBJ whole genome shotgun (WGS) entry which is preliminary data.</text>
</comment>
<keyword evidence="2" id="KW-1185">Reference proteome</keyword>
<evidence type="ECO:0000313" key="2">
    <source>
        <dbReference type="Proteomes" id="UP000290407"/>
    </source>
</evidence>
<dbReference type="RefSeq" id="WP_129601541.1">
    <property type="nucleotide sequence ID" value="NZ_SBLB01000002.1"/>
</dbReference>
<proteinExistence type="predicted"/>
<dbReference type="Pfam" id="PF13602">
    <property type="entry name" value="ADH_zinc_N_2"/>
    <property type="match status" value="1"/>
</dbReference>
<name>A0A4Q2US14_9BACT</name>